<comment type="subunit">
    <text evidence="1">Homodimer; disulfide-linked, upon oxidation. 5 homodimers assemble to form a ring-like decamer.</text>
</comment>
<dbReference type="Proteomes" id="UP000753961">
    <property type="component" value="Unassembled WGS sequence"/>
</dbReference>
<comment type="caution">
    <text evidence="12">The sequence shown here is derived from an EMBL/GenBank/DDBJ whole genome shotgun (WGS) entry which is preliminary data.</text>
</comment>
<dbReference type="SUPFAM" id="SSF52833">
    <property type="entry name" value="Thioredoxin-like"/>
    <property type="match status" value="1"/>
</dbReference>
<gene>
    <name evidence="12" type="ORF">KUV50_11595</name>
</gene>
<dbReference type="PROSITE" id="PS51352">
    <property type="entry name" value="THIOREDOXIN_2"/>
    <property type="match status" value="1"/>
</dbReference>
<dbReference type="InterPro" id="IPR024706">
    <property type="entry name" value="Peroxiredoxin_AhpC-typ"/>
</dbReference>
<dbReference type="Pfam" id="PF00578">
    <property type="entry name" value="AhpC-TSA"/>
    <property type="match status" value="1"/>
</dbReference>
<dbReference type="InterPro" id="IPR000866">
    <property type="entry name" value="AhpC/TSA"/>
</dbReference>
<proteinExistence type="predicted"/>
<dbReference type="GO" id="GO:0042744">
    <property type="term" value="P:hydrogen peroxide catabolic process"/>
    <property type="evidence" value="ECO:0007669"/>
    <property type="project" value="TreeGrafter"/>
</dbReference>
<evidence type="ECO:0000313" key="12">
    <source>
        <dbReference type="EMBL" id="MBY5958783.1"/>
    </source>
</evidence>
<dbReference type="GO" id="GO:0005829">
    <property type="term" value="C:cytosol"/>
    <property type="evidence" value="ECO:0007669"/>
    <property type="project" value="TreeGrafter"/>
</dbReference>
<comment type="catalytic activity">
    <reaction evidence="9">
        <text>a hydroperoxide + NADH + H(+) = an alcohol + NAD(+) + H2O</text>
        <dbReference type="Rhea" id="RHEA:62628"/>
        <dbReference type="ChEBI" id="CHEBI:15377"/>
        <dbReference type="ChEBI" id="CHEBI:15378"/>
        <dbReference type="ChEBI" id="CHEBI:30879"/>
        <dbReference type="ChEBI" id="CHEBI:35924"/>
        <dbReference type="ChEBI" id="CHEBI:57540"/>
        <dbReference type="ChEBI" id="CHEBI:57945"/>
        <dbReference type="EC" id="1.11.1.26"/>
    </reaction>
</comment>
<feature type="domain" description="Thioredoxin" evidence="11">
    <location>
        <begin position="6"/>
        <end position="167"/>
    </location>
</feature>
<keyword evidence="13" id="KW-1185">Reference proteome</keyword>
<evidence type="ECO:0000256" key="5">
    <source>
        <dbReference type="ARBA" id="ARBA00022862"/>
    </source>
</evidence>
<evidence type="ECO:0000256" key="9">
    <source>
        <dbReference type="ARBA" id="ARBA00047572"/>
    </source>
</evidence>
<keyword evidence="6" id="KW-0560">Oxidoreductase</keyword>
<evidence type="ECO:0000256" key="4">
    <source>
        <dbReference type="ARBA" id="ARBA00022559"/>
    </source>
</evidence>
<keyword evidence="4" id="KW-0575">Peroxidase</keyword>
<protein>
    <recommendedName>
        <fullName evidence="3">Alkyl hydroperoxide reductase C</fullName>
        <ecNumber evidence="2">1.11.1.26</ecNumber>
    </recommendedName>
    <alternativeName>
        <fullName evidence="8">Peroxiredoxin</fullName>
    </alternativeName>
</protein>
<dbReference type="PANTHER" id="PTHR10681">
    <property type="entry name" value="THIOREDOXIN PEROXIDASE"/>
    <property type="match status" value="1"/>
</dbReference>
<evidence type="ECO:0000256" key="1">
    <source>
        <dbReference type="ARBA" id="ARBA00011654"/>
    </source>
</evidence>
<name>A0A953LAJ8_9BACT</name>
<dbReference type="AlphaFoldDB" id="A0A953LAJ8"/>
<dbReference type="InterPro" id="IPR036249">
    <property type="entry name" value="Thioredoxin-like_sf"/>
</dbReference>
<dbReference type="Gene3D" id="3.40.30.10">
    <property type="entry name" value="Glutaredoxin"/>
    <property type="match status" value="1"/>
</dbReference>
<dbReference type="GO" id="GO:0045454">
    <property type="term" value="P:cell redox homeostasis"/>
    <property type="evidence" value="ECO:0007669"/>
    <property type="project" value="TreeGrafter"/>
</dbReference>
<evidence type="ECO:0000256" key="2">
    <source>
        <dbReference type="ARBA" id="ARBA00013021"/>
    </source>
</evidence>
<dbReference type="PIRSF" id="PIRSF000239">
    <property type="entry name" value="AHPC"/>
    <property type="match status" value="1"/>
</dbReference>
<dbReference type="PANTHER" id="PTHR10681:SF121">
    <property type="entry name" value="ALKYL HYDROPEROXIDE REDUCTASE C"/>
    <property type="match status" value="1"/>
</dbReference>
<dbReference type="GO" id="GO:0008379">
    <property type="term" value="F:thioredoxin peroxidase activity"/>
    <property type="evidence" value="ECO:0007669"/>
    <property type="project" value="TreeGrafter"/>
</dbReference>
<dbReference type="GO" id="GO:0033554">
    <property type="term" value="P:cellular response to stress"/>
    <property type="evidence" value="ECO:0007669"/>
    <property type="project" value="TreeGrafter"/>
</dbReference>
<sequence>MNQRVISVGNKFPEFDKISVVSREKGKEFKNIKHDDHQQSGDWMVMFWWPKDFTFVCPTEIAEFNQNFEEFRDRDAYLIGASTDSEFVHLAWRNDHEDLRDLKFPMLADTSKSLAEELGILEQEEKVALRATFIVDPQGIIRWVCVNDLNVGRNVKEVVRVLDALQTDELCPCNWEKGEETLTESLSLN</sequence>
<dbReference type="EC" id="1.11.1.26" evidence="2"/>
<dbReference type="RefSeq" id="WP_222580322.1">
    <property type="nucleotide sequence ID" value="NZ_JAHVHU010000010.1"/>
</dbReference>
<dbReference type="GO" id="GO:0006979">
    <property type="term" value="P:response to oxidative stress"/>
    <property type="evidence" value="ECO:0007669"/>
    <property type="project" value="TreeGrafter"/>
</dbReference>
<dbReference type="GO" id="GO:0102039">
    <property type="term" value="F:NADH-dependent peroxiredoxin activity"/>
    <property type="evidence" value="ECO:0007669"/>
    <property type="project" value="UniProtKB-EC"/>
</dbReference>
<accession>A0A953LAJ8</accession>
<evidence type="ECO:0000256" key="8">
    <source>
        <dbReference type="ARBA" id="ARBA00032077"/>
    </source>
</evidence>
<evidence type="ECO:0000259" key="11">
    <source>
        <dbReference type="PROSITE" id="PS51352"/>
    </source>
</evidence>
<keyword evidence="7" id="KW-0676">Redox-active center</keyword>
<evidence type="ECO:0000256" key="6">
    <source>
        <dbReference type="ARBA" id="ARBA00023002"/>
    </source>
</evidence>
<feature type="active site" description="Cysteine sulfenic acid (-SOH) intermediate; for peroxidase activity" evidence="10">
    <location>
        <position position="57"/>
    </location>
</feature>
<dbReference type="EMBL" id="JAHVHU010000010">
    <property type="protein sequence ID" value="MBY5958783.1"/>
    <property type="molecule type" value="Genomic_DNA"/>
</dbReference>
<evidence type="ECO:0000256" key="7">
    <source>
        <dbReference type="ARBA" id="ARBA00023284"/>
    </source>
</evidence>
<organism evidence="12 13">
    <name type="scientific">Membranihabitans marinus</name>
    <dbReference type="NCBI Taxonomy" id="1227546"/>
    <lineage>
        <taxon>Bacteria</taxon>
        <taxon>Pseudomonadati</taxon>
        <taxon>Bacteroidota</taxon>
        <taxon>Saprospiria</taxon>
        <taxon>Saprospirales</taxon>
        <taxon>Saprospiraceae</taxon>
        <taxon>Membranihabitans</taxon>
    </lineage>
</organism>
<dbReference type="CDD" id="cd03015">
    <property type="entry name" value="PRX_Typ2cys"/>
    <property type="match status" value="1"/>
</dbReference>
<reference evidence="12" key="1">
    <citation type="submission" date="2021-06" db="EMBL/GenBank/DDBJ databases">
        <title>44 bacteria genomes isolated from Dapeng, Shenzhen.</title>
        <authorList>
            <person name="Zheng W."/>
            <person name="Yu S."/>
            <person name="Huang Y."/>
        </authorList>
    </citation>
    <scope>NUCLEOTIDE SEQUENCE</scope>
    <source>
        <strain evidence="12">DP5N28-2</strain>
    </source>
</reference>
<dbReference type="InterPro" id="IPR013766">
    <property type="entry name" value="Thioredoxin_domain"/>
</dbReference>
<evidence type="ECO:0000256" key="3">
    <source>
        <dbReference type="ARBA" id="ARBA00017462"/>
    </source>
</evidence>
<evidence type="ECO:0000313" key="13">
    <source>
        <dbReference type="Proteomes" id="UP000753961"/>
    </source>
</evidence>
<evidence type="ECO:0000256" key="10">
    <source>
        <dbReference type="PIRSR" id="PIRSR000239-1"/>
    </source>
</evidence>
<keyword evidence="5" id="KW-0049">Antioxidant</keyword>
<dbReference type="InterPro" id="IPR050217">
    <property type="entry name" value="Peroxiredoxin"/>
</dbReference>